<proteinExistence type="predicted"/>
<feature type="domain" description="Histidine kinase/HSP90-like ATPase" evidence="1">
    <location>
        <begin position="73"/>
        <end position="179"/>
    </location>
</feature>
<keyword evidence="3" id="KW-1185">Reference proteome</keyword>
<dbReference type="Proteomes" id="UP000196877">
    <property type="component" value="Chromosome"/>
</dbReference>
<dbReference type="InterPro" id="IPR036890">
    <property type="entry name" value="HATPase_C_sf"/>
</dbReference>
<keyword evidence="2" id="KW-0808">Transferase</keyword>
<protein>
    <submittedName>
        <fullName evidence="2">Histidine kinase</fullName>
        <ecNumber evidence="2">2.7.13.3</ecNumber>
    </submittedName>
</protein>
<reference evidence="2 3" key="1">
    <citation type="submission" date="2017-06" db="EMBL/GenBank/DDBJ databases">
        <title>Genome sequence of Bacillus sonorensis strain SRCM101395.</title>
        <authorList>
            <person name="Cho S.H."/>
        </authorList>
    </citation>
    <scope>NUCLEOTIDE SEQUENCE [LARGE SCALE GENOMIC DNA]</scope>
    <source>
        <strain evidence="2 3">SRCM101395</strain>
    </source>
</reference>
<evidence type="ECO:0000313" key="3">
    <source>
        <dbReference type="Proteomes" id="UP000196877"/>
    </source>
</evidence>
<dbReference type="PANTHER" id="PTHR34220">
    <property type="entry name" value="SENSOR HISTIDINE KINASE YPDA"/>
    <property type="match status" value="1"/>
</dbReference>
<dbReference type="EC" id="2.7.13.3" evidence="2"/>
<dbReference type="InterPro" id="IPR010559">
    <property type="entry name" value="Sig_transdc_His_kin_internal"/>
</dbReference>
<dbReference type="PANTHER" id="PTHR34220:SF7">
    <property type="entry name" value="SENSOR HISTIDINE KINASE YPDA"/>
    <property type="match status" value="1"/>
</dbReference>
<dbReference type="SUPFAM" id="SSF55874">
    <property type="entry name" value="ATPase domain of HSP90 chaperone/DNA topoisomerase II/histidine kinase"/>
    <property type="match status" value="1"/>
</dbReference>
<dbReference type="InterPro" id="IPR050640">
    <property type="entry name" value="Bact_2-comp_sensor_kinase"/>
</dbReference>
<accession>A0ABN5AJI0</accession>
<dbReference type="Pfam" id="PF06580">
    <property type="entry name" value="His_kinase"/>
    <property type="match status" value="1"/>
</dbReference>
<dbReference type="InterPro" id="IPR003594">
    <property type="entry name" value="HATPase_dom"/>
</dbReference>
<evidence type="ECO:0000313" key="2">
    <source>
        <dbReference type="EMBL" id="ASB90883.1"/>
    </source>
</evidence>
<dbReference type="GO" id="GO:0004673">
    <property type="term" value="F:protein histidine kinase activity"/>
    <property type="evidence" value="ECO:0007669"/>
    <property type="project" value="UniProtKB-EC"/>
</dbReference>
<dbReference type="Pfam" id="PF02518">
    <property type="entry name" value="HATPase_c"/>
    <property type="match status" value="1"/>
</dbReference>
<organism evidence="2 3">
    <name type="scientific">Bacillus sonorensis</name>
    <dbReference type="NCBI Taxonomy" id="119858"/>
    <lineage>
        <taxon>Bacteria</taxon>
        <taxon>Bacillati</taxon>
        <taxon>Bacillota</taxon>
        <taxon>Bacilli</taxon>
        <taxon>Bacillales</taxon>
        <taxon>Bacillaceae</taxon>
        <taxon>Bacillus</taxon>
    </lineage>
</organism>
<name>A0ABN5AJI0_9BACI</name>
<dbReference type="EMBL" id="CP021920">
    <property type="protein sequence ID" value="ASB90883.1"/>
    <property type="molecule type" value="Genomic_DNA"/>
</dbReference>
<gene>
    <name evidence="2" type="ORF">S101395_04388</name>
</gene>
<evidence type="ECO:0000259" key="1">
    <source>
        <dbReference type="SMART" id="SM00387"/>
    </source>
</evidence>
<dbReference type="SMART" id="SM00387">
    <property type="entry name" value="HATPase_c"/>
    <property type="match status" value="1"/>
</dbReference>
<sequence length="186" mass="21053">MNTIISLSHLDIEKAREVTAEFTNFLRMSFNFQNTSAISTFRKELSIVRSFLSIEKTRYGNRLKVIFDIDQDIDFNLPPLMIQPLVENAIQHGIGRKRGGGWIKLIAKKETDHQYVVKVEDNGAGMTPEKQKEILSPGFDRVGLRNINQRLKYFCGSELEIQSTPDVGTAVSMVIHNHESADISVS</sequence>
<dbReference type="Gene3D" id="3.30.565.10">
    <property type="entry name" value="Histidine kinase-like ATPase, C-terminal domain"/>
    <property type="match status" value="1"/>
</dbReference>
<keyword evidence="2" id="KW-0418">Kinase</keyword>